<accession>A0A160U351</accession>
<feature type="transmembrane region" description="Helical" evidence="1">
    <location>
        <begin position="6"/>
        <end position="24"/>
    </location>
</feature>
<keyword evidence="1" id="KW-1133">Transmembrane helix</keyword>
<keyword evidence="1" id="KW-0472">Membrane</keyword>
<dbReference type="AlphaFoldDB" id="A0A160U351"/>
<feature type="transmembrane region" description="Helical" evidence="1">
    <location>
        <begin position="36"/>
        <end position="57"/>
    </location>
</feature>
<name>A0A160U351_9ZZZZ</name>
<sequence>MGLIWWILPAIAAVIGLMLLFAGFGKLARLKAGSGAVRLTFGAGMLALAGVVAFAGLNLQTYKRLTKERYAANIKFEAVEGEANAYTLDLTFSDGRKLVEANGAQPVLRGNEFEIGAQVIKFKPMANMLGYDSIYRLDFIEGRMSRRFTPDSVTEATTNGIALATNPGLDVHRLAEEQGGRFGIDAQYGSATYQPMGDRFEYVVNISQDALIARPSEATKTLIQKQRFPGYSSTEEPGQ</sequence>
<organism evidence="2">
    <name type="scientific">hydrothermal vent metagenome</name>
    <dbReference type="NCBI Taxonomy" id="652676"/>
    <lineage>
        <taxon>unclassified sequences</taxon>
        <taxon>metagenomes</taxon>
        <taxon>ecological metagenomes</taxon>
    </lineage>
</organism>
<keyword evidence="1" id="KW-0812">Transmembrane</keyword>
<gene>
    <name evidence="2" type="ORF">MGWOODY_Hyp1351</name>
</gene>
<proteinExistence type="predicted"/>
<protein>
    <submittedName>
        <fullName evidence="2">Uncharacterized protein</fullName>
    </submittedName>
</protein>
<dbReference type="EMBL" id="CZQD01000034">
    <property type="protein sequence ID" value="CUS56889.1"/>
    <property type="molecule type" value="Genomic_DNA"/>
</dbReference>
<evidence type="ECO:0000256" key="1">
    <source>
        <dbReference type="SAM" id="Phobius"/>
    </source>
</evidence>
<evidence type="ECO:0000313" key="2">
    <source>
        <dbReference type="EMBL" id="CUS56889.1"/>
    </source>
</evidence>
<reference evidence="2" key="1">
    <citation type="submission" date="2015-10" db="EMBL/GenBank/DDBJ databases">
        <authorList>
            <person name="Gilbert D.G."/>
        </authorList>
    </citation>
    <scope>NUCLEOTIDE SEQUENCE</scope>
</reference>